<evidence type="ECO:0000313" key="3">
    <source>
        <dbReference type="EMBL" id="MBD3365424.1"/>
    </source>
</evidence>
<dbReference type="AlphaFoldDB" id="A0A9D5KB05"/>
<evidence type="ECO:0000259" key="2">
    <source>
        <dbReference type="PROSITE" id="PS51352"/>
    </source>
</evidence>
<dbReference type="PANTHER" id="PTHR42852">
    <property type="entry name" value="THIOL:DISULFIDE INTERCHANGE PROTEIN DSBE"/>
    <property type="match status" value="1"/>
</dbReference>
<dbReference type="PANTHER" id="PTHR42852:SF13">
    <property type="entry name" value="PROTEIN DIPZ"/>
    <property type="match status" value="1"/>
</dbReference>
<dbReference type="Pfam" id="PF00578">
    <property type="entry name" value="AhpC-TSA"/>
    <property type="match status" value="1"/>
</dbReference>
<gene>
    <name evidence="3" type="ORF">GF359_09450</name>
</gene>
<accession>A0A9D5KB05</accession>
<dbReference type="GO" id="GO:0016491">
    <property type="term" value="F:oxidoreductase activity"/>
    <property type="evidence" value="ECO:0007669"/>
    <property type="project" value="InterPro"/>
</dbReference>
<dbReference type="PROSITE" id="PS51257">
    <property type="entry name" value="PROKAR_LIPOPROTEIN"/>
    <property type="match status" value="1"/>
</dbReference>
<sequence>MKLKKTAGLTIAGLVVIATLAGCPGKEANDEEDTLNTPVDTADIEVVEPDTGLPVIDTSSLGAGEDPDSVTDTEPKPDPGPDRKAAPDFTLKDMSGKSHTVSAYKGKVVLLDFWATWCGPCKKEIPHLEAIYNKYKSQGFAALGIGLDKESNLERYLSKTPIAYTVLVDEKGVSGGLYGISGIPRTILIDKKGRIAYDHTGYRPGMENQIEQEVTSLLAEEY</sequence>
<protein>
    <submittedName>
        <fullName evidence="3">Redoxin domain-containing protein</fullName>
    </submittedName>
</protein>
<comment type="caution">
    <text evidence="3">The sequence shown here is derived from an EMBL/GenBank/DDBJ whole genome shotgun (WGS) entry which is preliminary data.</text>
</comment>
<proteinExistence type="predicted"/>
<dbReference type="InterPro" id="IPR036249">
    <property type="entry name" value="Thioredoxin-like_sf"/>
</dbReference>
<dbReference type="InterPro" id="IPR000866">
    <property type="entry name" value="AhpC/TSA"/>
</dbReference>
<dbReference type="EMBL" id="WJKJ01000313">
    <property type="protein sequence ID" value="MBD3365424.1"/>
    <property type="molecule type" value="Genomic_DNA"/>
</dbReference>
<feature type="compositionally biased region" description="Basic and acidic residues" evidence="1">
    <location>
        <begin position="73"/>
        <end position="91"/>
    </location>
</feature>
<dbReference type="SUPFAM" id="SSF52833">
    <property type="entry name" value="Thioredoxin-like"/>
    <property type="match status" value="1"/>
</dbReference>
<evidence type="ECO:0000313" key="4">
    <source>
        <dbReference type="Proteomes" id="UP000630660"/>
    </source>
</evidence>
<dbReference type="InterPro" id="IPR050553">
    <property type="entry name" value="Thioredoxin_ResA/DsbE_sf"/>
</dbReference>
<dbReference type="PROSITE" id="PS51352">
    <property type="entry name" value="THIOREDOXIN_2"/>
    <property type="match status" value="1"/>
</dbReference>
<dbReference type="Proteomes" id="UP000630660">
    <property type="component" value="Unassembled WGS sequence"/>
</dbReference>
<feature type="region of interest" description="Disordered" evidence="1">
    <location>
        <begin position="28"/>
        <end position="91"/>
    </location>
</feature>
<dbReference type="Gene3D" id="3.40.30.10">
    <property type="entry name" value="Glutaredoxin"/>
    <property type="match status" value="1"/>
</dbReference>
<reference evidence="3" key="1">
    <citation type="submission" date="2019-11" db="EMBL/GenBank/DDBJ databases">
        <title>Microbial mats filling the niche in hypersaline microbial mats.</title>
        <authorList>
            <person name="Wong H.L."/>
            <person name="Macleod F.I."/>
            <person name="White R.A. III"/>
            <person name="Burns B.P."/>
        </authorList>
    </citation>
    <scope>NUCLEOTIDE SEQUENCE</scope>
    <source>
        <strain evidence="3">Bin_327</strain>
    </source>
</reference>
<dbReference type="CDD" id="cd02966">
    <property type="entry name" value="TlpA_like_family"/>
    <property type="match status" value="1"/>
</dbReference>
<feature type="domain" description="Thioredoxin" evidence="2">
    <location>
        <begin position="80"/>
        <end position="219"/>
    </location>
</feature>
<dbReference type="GO" id="GO:0016209">
    <property type="term" value="F:antioxidant activity"/>
    <property type="evidence" value="ECO:0007669"/>
    <property type="project" value="InterPro"/>
</dbReference>
<dbReference type="InterPro" id="IPR013766">
    <property type="entry name" value="Thioredoxin_domain"/>
</dbReference>
<dbReference type="PROSITE" id="PS00194">
    <property type="entry name" value="THIOREDOXIN_1"/>
    <property type="match status" value="1"/>
</dbReference>
<dbReference type="InterPro" id="IPR017937">
    <property type="entry name" value="Thioredoxin_CS"/>
</dbReference>
<evidence type="ECO:0000256" key="1">
    <source>
        <dbReference type="SAM" id="MobiDB-lite"/>
    </source>
</evidence>
<name>A0A9D5KB05_UNCW3</name>
<organism evidence="3 4">
    <name type="scientific">candidate division WOR-3 bacterium</name>
    <dbReference type="NCBI Taxonomy" id="2052148"/>
    <lineage>
        <taxon>Bacteria</taxon>
        <taxon>Bacteria division WOR-3</taxon>
    </lineage>
</organism>